<keyword evidence="1" id="KW-0732">Signal</keyword>
<organism evidence="2">
    <name type="scientific">Trichuris suis</name>
    <name type="common">pig whipworm</name>
    <dbReference type="NCBI Taxonomy" id="68888"/>
    <lineage>
        <taxon>Eukaryota</taxon>
        <taxon>Metazoa</taxon>
        <taxon>Ecdysozoa</taxon>
        <taxon>Nematoda</taxon>
        <taxon>Enoplea</taxon>
        <taxon>Dorylaimia</taxon>
        <taxon>Trichinellida</taxon>
        <taxon>Trichuridae</taxon>
        <taxon>Trichuris</taxon>
    </lineage>
</organism>
<evidence type="ECO:0000313" key="2">
    <source>
        <dbReference type="EMBL" id="KFD65894.1"/>
    </source>
</evidence>
<proteinExistence type="predicted"/>
<name>A0A085N8U8_9BILA</name>
<accession>A0A085N8U8</accession>
<reference evidence="2" key="1">
    <citation type="journal article" date="2014" name="Nat. Genet.">
        <title>Genome and transcriptome of the porcine whipworm Trichuris suis.</title>
        <authorList>
            <person name="Jex A.R."/>
            <person name="Nejsum P."/>
            <person name="Schwarz E.M."/>
            <person name="Hu L."/>
            <person name="Young N.D."/>
            <person name="Hall R.S."/>
            <person name="Korhonen P.K."/>
            <person name="Liao S."/>
            <person name="Thamsborg S."/>
            <person name="Xia J."/>
            <person name="Xu P."/>
            <person name="Wang S."/>
            <person name="Scheerlinck J.P."/>
            <person name="Hofmann A."/>
            <person name="Sternberg P.W."/>
            <person name="Wang J."/>
            <person name="Gasser R.B."/>
        </authorList>
    </citation>
    <scope>NUCLEOTIDE SEQUENCE [LARGE SCALE GENOMIC DNA]</scope>
    <source>
        <strain evidence="2">DCEP-RM93F</strain>
    </source>
</reference>
<protein>
    <submittedName>
        <fullName evidence="2">Uncharacterized protein</fullName>
    </submittedName>
</protein>
<evidence type="ECO:0000256" key="1">
    <source>
        <dbReference type="SAM" id="SignalP"/>
    </source>
</evidence>
<dbReference type="AlphaFoldDB" id="A0A085N8U8"/>
<feature type="chain" id="PRO_5001795782" evidence="1">
    <location>
        <begin position="20"/>
        <end position="95"/>
    </location>
</feature>
<gene>
    <name evidence="2" type="ORF">M514_03953</name>
</gene>
<feature type="signal peptide" evidence="1">
    <location>
        <begin position="1"/>
        <end position="19"/>
    </location>
</feature>
<sequence length="95" mass="10968">MLLLFICVVAFALINESQAGFSCLKKNLPTMEEAPFITLKYEEIKGRVVSTYPSKETMFQQAMETCIEICSDKKRRKTLFRGNYEECMALCCYEV</sequence>
<dbReference type="Proteomes" id="UP000030758">
    <property type="component" value="Unassembled WGS sequence"/>
</dbReference>
<dbReference type="EMBL" id="KL367530">
    <property type="protein sequence ID" value="KFD65894.1"/>
    <property type="molecule type" value="Genomic_DNA"/>
</dbReference>